<accession>A0A5N4B3G0</accession>
<dbReference type="Proteomes" id="UP000327044">
    <property type="component" value="Unassembled WGS sequence"/>
</dbReference>
<dbReference type="GO" id="GO:0016787">
    <property type="term" value="F:hydrolase activity"/>
    <property type="evidence" value="ECO:0007669"/>
    <property type="project" value="UniProtKB-KW"/>
</dbReference>
<keyword evidence="6" id="KW-0378">Hydrolase</keyword>
<feature type="domain" description="DDE Tnp4" evidence="8">
    <location>
        <begin position="174"/>
        <end position="326"/>
    </location>
</feature>
<proteinExistence type="inferred from homology"/>
<keyword evidence="10" id="KW-1185">Reference proteome</keyword>
<comment type="caution">
    <text evidence="9">The sequence shown here is derived from an EMBL/GenBank/DDBJ whole genome shotgun (WGS) entry which is preliminary data.</text>
</comment>
<evidence type="ECO:0000313" key="10">
    <source>
        <dbReference type="Proteomes" id="UP000327044"/>
    </source>
</evidence>
<dbReference type="InterPro" id="IPR027806">
    <property type="entry name" value="HARBI1_dom"/>
</dbReference>
<evidence type="ECO:0000256" key="3">
    <source>
        <dbReference type="ARBA" id="ARBA00006958"/>
    </source>
</evidence>
<dbReference type="AlphaFoldDB" id="A0A5N4B3G0"/>
<gene>
    <name evidence="9" type="ORF">PPYR_01119</name>
</gene>
<protein>
    <recommendedName>
        <fullName evidence="8">DDE Tnp4 domain-containing protein</fullName>
    </recommendedName>
</protein>
<evidence type="ECO:0000256" key="1">
    <source>
        <dbReference type="ARBA" id="ARBA00001968"/>
    </source>
</evidence>
<keyword evidence="4" id="KW-0540">Nuclease</keyword>
<keyword evidence="5" id="KW-0479">Metal-binding</keyword>
<keyword evidence="7" id="KW-0539">Nucleus</keyword>
<reference evidence="9 10" key="1">
    <citation type="journal article" date="2018" name="Elife">
        <title>Firefly genomes illuminate parallel origins of bioluminescence in beetles.</title>
        <authorList>
            <person name="Fallon T.R."/>
            <person name="Lower S.E."/>
            <person name="Chang C.H."/>
            <person name="Bessho-Uehara M."/>
            <person name="Martin G.J."/>
            <person name="Bewick A.J."/>
            <person name="Behringer M."/>
            <person name="Debat H.J."/>
            <person name="Wong I."/>
            <person name="Day J.C."/>
            <person name="Suvorov A."/>
            <person name="Silva C.J."/>
            <person name="Stanger-Hall K.F."/>
            <person name="Hall D.W."/>
            <person name="Schmitz R.J."/>
            <person name="Nelson D.R."/>
            <person name="Lewis S.M."/>
            <person name="Shigenobu S."/>
            <person name="Bybee S.M."/>
            <person name="Larracuente A.M."/>
            <person name="Oba Y."/>
            <person name="Weng J.K."/>
        </authorList>
    </citation>
    <scope>NUCLEOTIDE SEQUENCE [LARGE SCALE GENOMIC DNA]</scope>
    <source>
        <strain evidence="9">1611_PpyrPB1</strain>
        <tissue evidence="9">Whole body</tissue>
    </source>
</reference>
<dbReference type="Pfam" id="PF13359">
    <property type="entry name" value="DDE_Tnp_4"/>
    <property type="match status" value="1"/>
</dbReference>
<sequence length="373" mass="42773">MATSKEAKAVLCLAILSSSSSSSEDEEFVALLKERVKLPKIKNFVDEVLNKLSDDQFQKYFRLQRTTVQLLINKFQNSKYFPKNDGHGGRVPIPAEVHTYAFLWFAGNKCTTKDVGQRFNITESSFHRVMDRFMGFLLELGPDIIKMPKSALELEQIEKEFRKVAGFPGVVGCIDGTSITIRTPAHKIKSTYVNRHDIPSLTLQGICDYKRRFIDVFTGIPGKVHDSRVFKMSEILALLPNLCGTKYHILGDGAYFIRPWLLTPYKDYGKLTPDQVNYNKKFCATRVLIENTFGILKSRFRQLTRLDMKSVVTATKIIISCCILHNFCINVDDVIIDDIEYEERFQEGARGETEWQQRKKGEDKRNNIKMSLI</sequence>
<dbReference type="InParanoid" id="A0A5N4B3G0"/>
<evidence type="ECO:0000256" key="7">
    <source>
        <dbReference type="ARBA" id="ARBA00023242"/>
    </source>
</evidence>
<dbReference type="GO" id="GO:0004518">
    <property type="term" value="F:nuclease activity"/>
    <property type="evidence" value="ECO:0007669"/>
    <property type="project" value="UniProtKB-KW"/>
</dbReference>
<name>A0A5N4B3G0_PHOPY</name>
<dbReference type="GO" id="GO:0005634">
    <property type="term" value="C:nucleus"/>
    <property type="evidence" value="ECO:0007669"/>
    <property type="project" value="UniProtKB-SubCell"/>
</dbReference>
<comment type="similarity">
    <text evidence="3">Belongs to the HARBI1 family.</text>
</comment>
<evidence type="ECO:0000256" key="5">
    <source>
        <dbReference type="ARBA" id="ARBA00022723"/>
    </source>
</evidence>
<comment type="cofactor">
    <cofactor evidence="1">
        <name>a divalent metal cation</name>
        <dbReference type="ChEBI" id="CHEBI:60240"/>
    </cofactor>
</comment>
<dbReference type="PANTHER" id="PTHR22930">
    <property type="match status" value="1"/>
</dbReference>
<evidence type="ECO:0000259" key="8">
    <source>
        <dbReference type="Pfam" id="PF13359"/>
    </source>
</evidence>
<dbReference type="PANTHER" id="PTHR22930:SF85">
    <property type="entry name" value="GH03217P-RELATED"/>
    <property type="match status" value="1"/>
</dbReference>
<evidence type="ECO:0000256" key="2">
    <source>
        <dbReference type="ARBA" id="ARBA00004123"/>
    </source>
</evidence>
<dbReference type="EMBL" id="VVIM01000001">
    <property type="protein sequence ID" value="KAB0804149.1"/>
    <property type="molecule type" value="Genomic_DNA"/>
</dbReference>
<evidence type="ECO:0000256" key="6">
    <source>
        <dbReference type="ARBA" id="ARBA00022801"/>
    </source>
</evidence>
<evidence type="ECO:0000256" key="4">
    <source>
        <dbReference type="ARBA" id="ARBA00022722"/>
    </source>
</evidence>
<comment type="subcellular location">
    <subcellularLocation>
        <location evidence="2">Nucleus</location>
    </subcellularLocation>
</comment>
<dbReference type="GO" id="GO:0046872">
    <property type="term" value="F:metal ion binding"/>
    <property type="evidence" value="ECO:0007669"/>
    <property type="project" value="UniProtKB-KW"/>
</dbReference>
<evidence type="ECO:0000313" key="9">
    <source>
        <dbReference type="EMBL" id="KAB0804149.1"/>
    </source>
</evidence>
<dbReference type="InterPro" id="IPR045249">
    <property type="entry name" value="HARBI1-like"/>
</dbReference>
<organism evidence="9 10">
    <name type="scientific">Photinus pyralis</name>
    <name type="common">Common eastern firefly</name>
    <name type="synonym">Lampyris pyralis</name>
    <dbReference type="NCBI Taxonomy" id="7054"/>
    <lineage>
        <taxon>Eukaryota</taxon>
        <taxon>Metazoa</taxon>
        <taxon>Ecdysozoa</taxon>
        <taxon>Arthropoda</taxon>
        <taxon>Hexapoda</taxon>
        <taxon>Insecta</taxon>
        <taxon>Pterygota</taxon>
        <taxon>Neoptera</taxon>
        <taxon>Endopterygota</taxon>
        <taxon>Coleoptera</taxon>
        <taxon>Polyphaga</taxon>
        <taxon>Elateriformia</taxon>
        <taxon>Elateroidea</taxon>
        <taxon>Lampyridae</taxon>
        <taxon>Lampyrinae</taxon>
        <taxon>Photinus</taxon>
    </lineage>
</organism>